<evidence type="ECO:0000313" key="10">
    <source>
        <dbReference type="Proteomes" id="UP000279236"/>
    </source>
</evidence>
<accession>A0A427XRS8</accession>
<keyword evidence="5" id="KW-0804">Transcription</keyword>
<evidence type="ECO:0000256" key="5">
    <source>
        <dbReference type="ARBA" id="ARBA00023163"/>
    </source>
</evidence>
<evidence type="ECO:0000256" key="3">
    <source>
        <dbReference type="ARBA" id="ARBA00023015"/>
    </source>
</evidence>
<name>A0A427XRS8_9TREE</name>
<proteinExistence type="predicted"/>
<dbReference type="InterPro" id="IPR001138">
    <property type="entry name" value="Zn2Cys6_DnaBD"/>
</dbReference>
<dbReference type="InterPro" id="IPR051089">
    <property type="entry name" value="prtT"/>
</dbReference>
<sequence>MNNHPYASAYSNMAGAFANTSSMQPQHRGNAFDHTGGGFASTTSHQPDAKRPRTQGSDNKEDSDDDDDDDEDSDDDGDAGNTSKASATKPNRKIVKGPDGKPKVKLTRGSRACIACRKIKMRCIPDDSSGPNGPCKRCKSGGHECIFEESNRGKRSTRKNEALAAKIQKMENALKSIGGVRIIISTTPALSHLDQTALNSFSGGLHAATNDPEVVQLITAQVSSSTAPNLAMALNRGSYGNHDSGVRGEDSSSSHRPPLSPRLHSLPDNVLSPLGLLAEASLQNTDNKKYNVSGRNGNAPIRPSPLSLGVAAGRNTGQRHAMSDVRGGGDDGHEVGVAASDYFKPGGIGPFTGNDDRVPELLTIVSSEEINELFDLYFKHMSYHVPLIYREFHTPELVLQRSQFLCTVICALAARYYSKRPELHASLSIYAKRLSFEVPSRGYKSVEVCQAYLLLSMWTLGPEKTFEQDRTWLMLGMAIRMATDLNLHRKSVVSGLDTREGRERDLEIINRERCWLMCFVLDRSVSAQMGKPYTLREDYIIRHANQSSWHKQRFSLLSDQGLAAYVVLQQIMSRAIDSIYSSTTTISGLREDCDYMLITRSAHEELRRWINHWTRVMERNPPEEGATEYFSRAKFYYAYSSLVLYSFGLENALERAKLDISFFLQNVYEAATLVCTVVKDDFKPRGYLPYLPDTNFVMCSYALLSLLKLLKPELQPYHDSEEAIFALVTEVADILEDIAVDPSHQPAIYAAFIREIVRKTKDMKRRGGSGHASHVASRPGSPLPNGTAQPAPAEHVFDPSLMGEGTWPTDMLNAETQFAFIPQGGDMMILPSAAGPSESVQNSPSAALGGGAYASTGTPQAAHGWAEYMPTFMSADAFDGWDGSMLLPGFGRGQMTLAGGLLHSQFGSGI</sequence>
<feature type="compositionally biased region" description="Low complexity" evidence="7">
    <location>
        <begin position="254"/>
        <end position="267"/>
    </location>
</feature>
<dbReference type="EMBL" id="RSCE01000006">
    <property type="protein sequence ID" value="RSH81612.1"/>
    <property type="molecule type" value="Genomic_DNA"/>
</dbReference>
<organism evidence="9 10">
    <name type="scientific">Apiotrichum porosum</name>
    <dbReference type="NCBI Taxonomy" id="105984"/>
    <lineage>
        <taxon>Eukaryota</taxon>
        <taxon>Fungi</taxon>
        <taxon>Dikarya</taxon>
        <taxon>Basidiomycota</taxon>
        <taxon>Agaricomycotina</taxon>
        <taxon>Tremellomycetes</taxon>
        <taxon>Trichosporonales</taxon>
        <taxon>Trichosporonaceae</taxon>
        <taxon>Apiotrichum</taxon>
    </lineage>
</organism>
<dbReference type="GO" id="GO:0006351">
    <property type="term" value="P:DNA-templated transcription"/>
    <property type="evidence" value="ECO:0007669"/>
    <property type="project" value="InterPro"/>
</dbReference>
<dbReference type="GO" id="GO:0008270">
    <property type="term" value="F:zinc ion binding"/>
    <property type="evidence" value="ECO:0007669"/>
    <property type="project" value="InterPro"/>
</dbReference>
<dbReference type="AlphaFoldDB" id="A0A427XRS8"/>
<keyword evidence="3" id="KW-0805">Transcription regulation</keyword>
<dbReference type="PANTHER" id="PTHR31845">
    <property type="entry name" value="FINGER DOMAIN PROTEIN, PUTATIVE-RELATED"/>
    <property type="match status" value="1"/>
</dbReference>
<dbReference type="STRING" id="105984.A0A427XRS8"/>
<dbReference type="CDD" id="cd12148">
    <property type="entry name" value="fungal_TF_MHR"/>
    <property type="match status" value="1"/>
</dbReference>
<feature type="non-terminal residue" evidence="9">
    <location>
        <position position="910"/>
    </location>
</feature>
<evidence type="ECO:0000256" key="2">
    <source>
        <dbReference type="ARBA" id="ARBA00022723"/>
    </source>
</evidence>
<feature type="region of interest" description="Disordered" evidence="7">
    <location>
        <begin position="20"/>
        <end position="107"/>
    </location>
</feature>
<evidence type="ECO:0000256" key="4">
    <source>
        <dbReference type="ARBA" id="ARBA00023125"/>
    </source>
</evidence>
<evidence type="ECO:0000259" key="8">
    <source>
        <dbReference type="PROSITE" id="PS50048"/>
    </source>
</evidence>
<evidence type="ECO:0000256" key="1">
    <source>
        <dbReference type="ARBA" id="ARBA00004123"/>
    </source>
</evidence>
<comment type="caution">
    <text evidence="9">The sequence shown here is derived from an EMBL/GenBank/DDBJ whole genome shotgun (WGS) entry which is preliminary data.</text>
</comment>
<dbReference type="OrthoDB" id="3429912at2759"/>
<keyword evidence="2" id="KW-0479">Metal-binding</keyword>
<dbReference type="SMART" id="SM00066">
    <property type="entry name" value="GAL4"/>
    <property type="match status" value="1"/>
</dbReference>
<keyword evidence="10" id="KW-1185">Reference proteome</keyword>
<feature type="region of interest" description="Disordered" evidence="7">
    <location>
        <begin position="763"/>
        <end position="792"/>
    </location>
</feature>
<dbReference type="RefSeq" id="XP_028476067.1">
    <property type="nucleotide sequence ID" value="XM_028623134.1"/>
</dbReference>
<dbReference type="InterPro" id="IPR007219">
    <property type="entry name" value="XnlR_reg_dom"/>
</dbReference>
<feature type="compositionally biased region" description="Polar residues" evidence="7">
    <location>
        <begin position="80"/>
        <end position="89"/>
    </location>
</feature>
<evidence type="ECO:0000313" key="9">
    <source>
        <dbReference type="EMBL" id="RSH81612.1"/>
    </source>
</evidence>
<dbReference type="Pfam" id="PF04082">
    <property type="entry name" value="Fungal_trans"/>
    <property type="match status" value="1"/>
</dbReference>
<feature type="compositionally biased region" description="Acidic residues" evidence="7">
    <location>
        <begin position="61"/>
        <end position="78"/>
    </location>
</feature>
<dbReference type="SMART" id="SM00906">
    <property type="entry name" value="Fungal_trans"/>
    <property type="match status" value="1"/>
</dbReference>
<dbReference type="SUPFAM" id="SSF57701">
    <property type="entry name" value="Zn2/Cys6 DNA-binding domain"/>
    <property type="match status" value="1"/>
</dbReference>
<dbReference type="PROSITE" id="PS00463">
    <property type="entry name" value="ZN2_CY6_FUNGAL_1"/>
    <property type="match status" value="1"/>
</dbReference>
<dbReference type="PANTHER" id="PTHR31845:SF19">
    <property type="entry name" value="TRANSCRIPTION FACTOR DOMAIN-CONTAINING PROTEIN"/>
    <property type="match status" value="1"/>
</dbReference>
<dbReference type="GO" id="GO:0000976">
    <property type="term" value="F:transcription cis-regulatory region binding"/>
    <property type="evidence" value="ECO:0007669"/>
    <property type="project" value="TreeGrafter"/>
</dbReference>
<keyword evidence="6" id="KW-0539">Nucleus</keyword>
<evidence type="ECO:0000256" key="7">
    <source>
        <dbReference type="SAM" id="MobiDB-lite"/>
    </source>
</evidence>
<dbReference type="Gene3D" id="4.10.240.10">
    <property type="entry name" value="Zn(2)-C6 fungal-type DNA-binding domain"/>
    <property type="match status" value="1"/>
</dbReference>
<gene>
    <name evidence="9" type="ORF">EHS24_007790</name>
</gene>
<feature type="domain" description="Zn(2)-C6 fungal-type" evidence="8">
    <location>
        <begin position="112"/>
        <end position="147"/>
    </location>
</feature>
<feature type="compositionally biased region" description="Basic and acidic residues" evidence="7">
    <location>
        <begin position="244"/>
        <end position="253"/>
    </location>
</feature>
<reference evidence="9 10" key="1">
    <citation type="submission" date="2018-11" db="EMBL/GenBank/DDBJ databases">
        <title>Genome sequence of Apiotrichum porosum DSM 27194.</title>
        <authorList>
            <person name="Aliyu H."/>
            <person name="Gorte O."/>
            <person name="Ochsenreither K."/>
        </authorList>
    </citation>
    <scope>NUCLEOTIDE SEQUENCE [LARGE SCALE GENOMIC DNA]</scope>
    <source>
        <strain evidence="9 10">DSM 27194</strain>
    </source>
</reference>
<dbReference type="GO" id="GO:0000981">
    <property type="term" value="F:DNA-binding transcription factor activity, RNA polymerase II-specific"/>
    <property type="evidence" value="ECO:0007669"/>
    <property type="project" value="InterPro"/>
</dbReference>
<dbReference type="Proteomes" id="UP000279236">
    <property type="component" value="Unassembled WGS sequence"/>
</dbReference>
<dbReference type="GO" id="GO:0005634">
    <property type="term" value="C:nucleus"/>
    <property type="evidence" value="ECO:0007669"/>
    <property type="project" value="UniProtKB-SubCell"/>
</dbReference>
<dbReference type="CDD" id="cd00067">
    <property type="entry name" value="GAL4"/>
    <property type="match status" value="1"/>
</dbReference>
<feature type="region of interest" description="Disordered" evidence="7">
    <location>
        <begin position="234"/>
        <end position="267"/>
    </location>
</feature>
<dbReference type="PROSITE" id="PS50048">
    <property type="entry name" value="ZN2_CY6_FUNGAL_2"/>
    <property type="match status" value="1"/>
</dbReference>
<protein>
    <recommendedName>
        <fullName evidence="8">Zn(2)-C6 fungal-type domain-containing protein</fullName>
    </recommendedName>
</protein>
<comment type="subcellular location">
    <subcellularLocation>
        <location evidence="1">Nucleus</location>
    </subcellularLocation>
</comment>
<evidence type="ECO:0000256" key="6">
    <source>
        <dbReference type="ARBA" id="ARBA00023242"/>
    </source>
</evidence>
<keyword evidence="4" id="KW-0238">DNA-binding</keyword>
<dbReference type="InterPro" id="IPR036864">
    <property type="entry name" value="Zn2-C6_fun-type_DNA-bd_sf"/>
</dbReference>
<dbReference type="GeneID" id="39592333"/>